<evidence type="ECO:0000313" key="5">
    <source>
        <dbReference type="Proteomes" id="UP000054248"/>
    </source>
</evidence>
<feature type="transmembrane region" description="Helical" evidence="2">
    <location>
        <begin position="140"/>
        <end position="166"/>
    </location>
</feature>
<reference evidence="4 5" key="1">
    <citation type="submission" date="2014-04" db="EMBL/GenBank/DDBJ databases">
        <authorList>
            <consortium name="DOE Joint Genome Institute"/>
            <person name="Kuo A."/>
            <person name="Girlanda M."/>
            <person name="Perotto S."/>
            <person name="Kohler A."/>
            <person name="Nagy L.G."/>
            <person name="Floudas D."/>
            <person name="Copeland A."/>
            <person name="Barry K.W."/>
            <person name="Cichocki N."/>
            <person name="Veneault-Fourrey C."/>
            <person name="LaButti K."/>
            <person name="Lindquist E.A."/>
            <person name="Lipzen A."/>
            <person name="Lundell T."/>
            <person name="Morin E."/>
            <person name="Murat C."/>
            <person name="Sun H."/>
            <person name="Tunlid A."/>
            <person name="Henrissat B."/>
            <person name="Grigoriev I.V."/>
            <person name="Hibbett D.S."/>
            <person name="Martin F."/>
            <person name="Nordberg H.P."/>
            <person name="Cantor M.N."/>
            <person name="Hua S.X."/>
        </authorList>
    </citation>
    <scope>NUCLEOTIDE SEQUENCE [LARGE SCALE GENOMIC DNA]</scope>
    <source>
        <strain evidence="4 5">MUT 4182</strain>
    </source>
</reference>
<dbReference type="InterPro" id="IPR036497">
    <property type="entry name" value="GLTP_sf"/>
</dbReference>
<dbReference type="GO" id="GO:0005829">
    <property type="term" value="C:cytosol"/>
    <property type="evidence" value="ECO:0007669"/>
    <property type="project" value="TreeGrafter"/>
</dbReference>
<accession>A0A0C3PZE0</accession>
<dbReference type="Gene3D" id="1.10.3520.10">
    <property type="entry name" value="Glycolipid transfer protein"/>
    <property type="match status" value="1"/>
</dbReference>
<dbReference type="SUPFAM" id="SSF110004">
    <property type="entry name" value="Glycolipid transfer protein, GLTP"/>
    <property type="match status" value="1"/>
</dbReference>
<keyword evidence="1" id="KW-0813">Transport</keyword>
<dbReference type="GO" id="GO:1902387">
    <property type="term" value="F:ceramide 1-phosphate binding"/>
    <property type="evidence" value="ECO:0007669"/>
    <property type="project" value="TreeGrafter"/>
</dbReference>
<feature type="domain" description="Glycolipid transfer protein" evidence="3">
    <location>
        <begin position="67"/>
        <end position="154"/>
    </location>
</feature>
<organism evidence="4 5">
    <name type="scientific">Tulasnella calospora MUT 4182</name>
    <dbReference type="NCBI Taxonomy" id="1051891"/>
    <lineage>
        <taxon>Eukaryota</taxon>
        <taxon>Fungi</taxon>
        <taxon>Dikarya</taxon>
        <taxon>Basidiomycota</taxon>
        <taxon>Agaricomycotina</taxon>
        <taxon>Agaricomycetes</taxon>
        <taxon>Cantharellales</taxon>
        <taxon>Tulasnellaceae</taxon>
        <taxon>Tulasnella</taxon>
    </lineage>
</organism>
<keyword evidence="2" id="KW-1133">Transmembrane helix</keyword>
<dbReference type="EMBL" id="KN823159">
    <property type="protein sequence ID" value="KIO20845.1"/>
    <property type="molecule type" value="Genomic_DNA"/>
</dbReference>
<dbReference type="GO" id="GO:0016020">
    <property type="term" value="C:membrane"/>
    <property type="evidence" value="ECO:0007669"/>
    <property type="project" value="TreeGrafter"/>
</dbReference>
<dbReference type="Pfam" id="PF08718">
    <property type="entry name" value="GLTP"/>
    <property type="match status" value="1"/>
</dbReference>
<dbReference type="PANTHER" id="PTHR10219">
    <property type="entry name" value="GLYCOLIPID TRANSFER PROTEIN-RELATED"/>
    <property type="match status" value="1"/>
</dbReference>
<dbReference type="InterPro" id="IPR014830">
    <property type="entry name" value="Glycolipid_transfer_prot_dom"/>
</dbReference>
<dbReference type="STRING" id="1051891.A0A0C3PZE0"/>
<evidence type="ECO:0000256" key="1">
    <source>
        <dbReference type="ARBA" id="ARBA00022448"/>
    </source>
</evidence>
<keyword evidence="2" id="KW-0472">Membrane</keyword>
<sequence length="169" mass="17928">MRAEGTPAEVEVASDIASGSATGGVVSVHCSRGNLAVKGSEEYGEESNCSHAVGYSFANVTVDADGVNTLEFLEASEGVVGIFDLLGSTAFGAVKSDLNGNIKKVRDYHTAHPDKAKTLEQLVISEKDEKKRTATEGLLWLLRYGYLAFTLDALTGWVVIFGGLHFTLA</sequence>
<keyword evidence="2" id="KW-0812">Transmembrane</keyword>
<keyword evidence="5" id="KW-1185">Reference proteome</keyword>
<evidence type="ECO:0000313" key="4">
    <source>
        <dbReference type="EMBL" id="KIO20845.1"/>
    </source>
</evidence>
<dbReference type="OrthoDB" id="205255at2759"/>
<dbReference type="PANTHER" id="PTHR10219:SF25">
    <property type="entry name" value="PLECKSTRIN HOMOLOGY DOMAIN-CONTAINING FAMILY A MEMBER 8"/>
    <property type="match status" value="1"/>
</dbReference>
<dbReference type="AlphaFoldDB" id="A0A0C3PZE0"/>
<dbReference type="HOGENOM" id="CLU_1582465_0_0_1"/>
<gene>
    <name evidence="4" type="ORF">M407DRAFT_10714</name>
</gene>
<protein>
    <recommendedName>
        <fullName evidence="3">Glycolipid transfer protein domain-containing protein</fullName>
    </recommendedName>
</protein>
<dbReference type="Proteomes" id="UP000054248">
    <property type="component" value="Unassembled WGS sequence"/>
</dbReference>
<proteinExistence type="predicted"/>
<evidence type="ECO:0000259" key="3">
    <source>
        <dbReference type="Pfam" id="PF08718"/>
    </source>
</evidence>
<dbReference type="GO" id="GO:1902388">
    <property type="term" value="F:ceramide 1-phosphate transfer activity"/>
    <property type="evidence" value="ECO:0007669"/>
    <property type="project" value="TreeGrafter"/>
</dbReference>
<name>A0A0C3PZE0_9AGAM</name>
<reference evidence="5" key="2">
    <citation type="submission" date="2015-01" db="EMBL/GenBank/DDBJ databases">
        <title>Evolutionary Origins and Diversification of the Mycorrhizal Mutualists.</title>
        <authorList>
            <consortium name="DOE Joint Genome Institute"/>
            <consortium name="Mycorrhizal Genomics Consortium"/>
            <person name="Kohler A."/>
            <person name="Kuo A."/>
            <person name="Nagy L.G."/>
            <person name="Floudas D."/>
            <person name="Copeland A."/>
            <person name="Barry K.W."/>
            <person name="Cichocki N."/>
            <person name="Veneault-Fourrey C."/>
            <person name="LaButti K."/>
            <person name="Lindquist E.A."/>
            <person name="Lipzen A."/>
            <person name="Lundell T."/>
            <person name="Morin E."/>
            <person name="Murat C."/>
            <person name="Riley R."/>
            <person name="Ohm R."/>
            <person name="Sun H."/>
            <person name="Tunlid A."/>
            <person name="Henrissat B."/>
            <person name="Grigoriev I.V."/>
            <person name="Hibbett D.S."/>
            <person name="Martin F."/>
        </authorList>
    </citation>
    <scope>NUCLEOTIDE SEQUENCE [LARGE SCALE GENOMIC DNA]</scope>
    <source>
        <strain evidence="5">MUT 4182</strain>
    </source>
</reference>
<feature type="non-terminal residue" evidence="4">
    <location>
        <position position="169"/>
    </location>
</feature>
<evidence type="ECO:0000256" key="2">
    <source>
        <dbReference type="SAM" id="Phobius"/>
    </source>
</evidence>